<reference evidence="4 5" key="1">
    <citation type="submission" date="2024-03" db="EMBL/GenBank/DDBJ databases">
        <title>The Acrasis kona genome and developmental transcriptomes reveal deep origins of eukaryotic multicellular pathways.</title>
        <authorList>
            <person name="Sheikh S."/>
            <person name="Fu C.-J."/>
            <person name="Brown M.W."/>
            <person name="Baldauf S.L."/>
        </authorList>
    </citation>
    <scope>NUCLEOTIDE SEQUENCE [LARGE SCALE GENOMIC DNA]</scope>
    <source>
        <strain evidence="4 5">ATCC MYA-3509</strain>
    </source>
</reference>
<dbReference type="InterPro" id="IPR000033">
    <property type="entry name" value="LDLR_classB_rpt"/>
</dbReference>
<feature type="non-terminal residue" evidence="4">
    <location>
        <position position="327"/>
    </location>
</feature>
<evidence type="ECO:0000256" key="1">
    <source>
        <dbReference type="ARBA" id="ARBA00022737"/>
    </source>
</evidence>
<organism evidence="4 5">
    <name type="scientific">Acrasis kona</name>
    <dbReference type="NCBI Taxonomy" id="1008807"/>
    <lineage>
        <taxon>Eukaryota</taxon>
        <taxon>Discoba</taxon>
        <taxon>Heterolobosea</taxon>
        <taxon>Tetramitia</taxon>
        <taxon>Eutetramitia</taxon>
        <taxon>Acrasidae</taxon>
        <taxon>Acrasis</taxon>
    </lineage>
</organism>
<dbReference type="PANTHER" id="PTHR46388:SF2">
    <property type="entry name" value="NHL REPEAT-CONTAINING PROTEIN 2"/>
    <property type="match status" value="1"/>
</dbReference>
<keyword evidence="3" id="KW-0732">Signal</keyword>
<dbReference type="AlphaFoldDB" id="A0AAW2YT03"/>
<feature type="repeat" description="NHL" evidence="2">
    <location>
        <begin position="35"/>
        <end position="65"/>
    </location>
</feature>
<dbReference type="EMBL" id="JAOPGA020000651">
    <property type="protein sequence ID" value="KAL0480267.1"/>
    <property type="molecule type" value="Genomic_DNA"/>
</dbReference>
<name>A0AAW2YT03_9EUKA</name>
<dbReference type="PROSITE" id="PS51125">
    <property type="entry name" value="NHL"/>
    <property type="match status" value="2"/>
</dbReference>
<feature type="chain" id="PRO_5043766710" evidence="3">
    <location>
        <begin position="19"/>
        <end position="327"/>
    </location>
</feature>
<comment type="caution">
    <text evidence="4">The sequence shown here is derived from an EMBL/GenBank/DDBJ whole genome shotgun (WGS) entry which is preliminary data.</text>
</comment>
<proteinExistence type="predicted"/>
<evidence type="ECO:0000256" key="2">
    <source>
        <dbReference type="PROSITE-ProRule" id="PRU00504"/>
    </source>
</evidence>
<gene>
    <name evidence="4" type="ORF">AKO1_007111</name>
</gene>
<dbReference type="SMART" id="SM00135">
    <property type="entry name" value="LY"/>
    <property type="match status" value="5"/>
</dbReference>
<accession>A0AAW2YT03</accession>
<dbReference type="InterPro" id="IPR011042">
    <property type="entry name" value="6-blade_b-propeller_TolB-like"/>
</dbReference>
<protein>
    <submittedName>
        <fullName evidence="4">NHL repeat-containing protein</fullName>
    </submittedName>
</protein>
<evidence type="ECO:0000256" key="3">
    <source>
        <dbReference type="SAM" id="SignalP"/>
    </source>
</evidence>
<feature type="signal peptide" evidence="3">
    <location>
        <begin position="1"/>
        <end position="18"/>
    </location>
</feature>
<dbReference type="Proteomes" id="UP001431209">
    <property type="component" value="Unassembled WGS sequence"/>
</dbReference>
<evidence type="ECO:0000313" key="5">
    <source>
        <dbReference type="Proteomes" id="UP001431209"/>
    </source>
</evidence>
<sequence length="327" mass="34999">MMPWRIGLLLLLLYFVDAQQQVSIVRTFTPTVTYSTPSSISIDSINNLVYVADAGNHRIVVVNRTSNIATLFAGNGTGGYNGDSIAATSALLYNPQGVAVDSVNNLVYISDFRNNRIRVVNRTTGNITTFAGTGSIGYSGDNGPATSAQLSFPRTIAIDAASNLVYIADTYNYCIRVVNRATNVITTFAGTSASSYNGDNINATSANLGLTYSVAIDNVNNLVYISEYNNQRIRVVNRTSGIINTFAGNGTQGFSGDNGPAVLSQIYNPCIVEVDAANNLVYIADSYNYRIRVVNRTSQNITTYAGMGPGSFVEDSPVATAKFSLTQ</sequence>
<dbReference type="SUPFAM" id="SSF63825">
    <property type="entry name" value="YWTD domain"/>
    <property type="match status" value="1"/>
</dbReference>
<feature type="repeat" description="NHL" evidence="2">
    <location>
        <begin position="92"/>
        <end position="123"/>
    </location>
</feature>
<dbReference type="PANTHER" id="PTHR46388">
    <property type="entry name" value="NHL REPEAT-CONTAINING PROTEIN 2"/>
    <property type="match status" value="1"/>
</dbReference>
<evidence type="ECO:0000313" key="4">
    <source>
        <dbReference type="EMBL" id="KAL0480267.1"/>
    </source>
</evidence>
<keyword evidence="1" id="KW-0677">Repeat</keyword>
<keyword evidence="5" id="KW-1185">Reference proteome</keyword>
<dbReference type="InterPro" id="IPR001258">
    <property type="entry name" value="NHL_repeat"/>
</dbReference>
<dbReference type="Pfam" id="PF01436">
    <property type="entry name" value="NHL"/>
    <property type="match status" value="3"/>
</dbReference>
<dbReference type="Gene3D" id="2.120.10.30">
    <property type="entry name" value="TolB, C-terminal domain"/>
    <property type="match status" value="4"/>
</dbReference>